<feature type="non-terminal residue" evidence="1">
    <location>
        <position position="1"/>
    </location>
</feature>
<sequence length="33" mass="3519">TELSVSLSNAIAMAFYDFTASTPNTDAPAKQKQ</sequence>
<comment type="caution">
    <text evidence="1">The sequence shown here is derived from an EMBL/GenBank/DDBJ whole genome shotgun (WGS) entry which is preliminary data.</text>
</comment>
<name>A0A0F9L631_9ZZZZ</name>
<gene>
    <name evidence="1" type="ORF">LCGC14_1552160</name>
</gene>
<dbReference type="AlphaFoldDB" id="A0A0F9L631"/>
<accession>A0A0F9L631</accession>
<dbReference type="EMBL" id="LAZR01011876">
    <property type="protein sequence ID" value="KKM55943.1"/>
    <property type="molecule type" value="Genomic_DNA"/>
</dbReference>
<protein>
    <submittedName>
        <fullName evidence="1">Uncharacterized protein</fullName>
    </submittedName>
</protein>
<reference evidence="1" key="1">
    <citation type="journal article" date="2015" name="Nature">
        <title>Complex archaea that bridge the gap between prokaryotes and eukaryotes.</title>
        <authorList>
            <person name="Spang A."/>
            <person name="Saw J.H."/>
            <person name="Jorgensen S.L."/>
            <person name="Zaremba-Niedzwiedzka K."/>
            <person name="Martijn J."/>
            <person name="Lind A.E."/>
            <person name="van Eijk R."/>
            <person name="Schleper C."/>
            <person name="Guy L."/>
            <person name="Ettema T.J."/>
        </authorList>
    </citation>
    <scope>NUCLEOTIDE SEQUENCE</scope>
</reference>
<organism evidence="1">
    <name type="scientific">marine sediment metagenome</name>
    <dbReference type="NCBI Taxonomy" id="412755"/>
    <lineage>
        <taxon>unclassified sequences</taxon>
        <taxon>metagenomes</taxon>
        <taxon>ecological metagenomes</taxon>
    </lineage>
</organism>
<evidence type="ECO:0000313" key="1">
    <source>
        <dbReference type="EMBL" id="KKM55943.1"/>
    </source>
</evidence>
<proteinExistence type="predicted"/>